<evidence type="ECO:0000313" key="3">
    <source>
        <dbReference type="Proteomes" id="UP000061432"/>
    </source>
</evidence>
<accession>A0A0C6FNT9</accession>
<dbReference type="AlphaFoldDB" id="A0A0C6FNT9"/>
<dbReference type="SUPFAM" id="SSF53474">
    <property type="entry name" value="alpha/beta-Hydrolases"/>
    <property type="match status" value="1"/>
</dbReference>
<dbReference type="Pfam" id="PF05990">
    <property type="entry name" value="DUF900"/>
    <property type="match status" value="1"/>
</dbReference>
<dbReference type="InterPro" id="IPR010297">
    <property type="entry name" value="DUF900_hydrolase"/>
</dbReference>
<feature type="signal peptide" evidence="1">
    <location>
        <begin position="1"/>
        <end position="26"/>
    </location>
</feature>
<dbReference type="PIRSF" id="PIRSF033909">
    <property type="entry name" value="UCP033909"/>
    <property type="match status" value="1"/>
</dbReference>
<dbReference type="PANTHER" id="PTHR36513">
    <property type="entry name" value="ABC TRANSMEMBRANE TYPE-1 DOMAIN-CONTAINING PROTEIN"/>
    <property type="match status" value="1"/>
</dbReference>
<gene>
    <name evidence="2" type="ORF">Maq22A_1p32265</name>
</gene>
<keyword evidence="1" id="KW-0732">Signal</keyword>
<dbReference type="InterPro" id="IPR014586">
    <property type="entry name" value="UCP033909"/>
</dbReference>
<geneLocation type="plasmid" evidence="3">
    <name>pMaq22A_1p DNA</name>
</geneLocation>
<dbReference type="Proteomes" id="UP000061432">
    <property type="component" value="Plasmid pMaq22A_1p"/>
</dbReference>
<evidence type="ECO:0000256" key="1">
    <source>
        <dbReference type="SAM" id="SignalP"/>
    </source>
</evidence>
<reference evidence="3" key="2">
    <citation type="submission" date="2015-01" db="EMBL/GenBank/DDBJ databases">
        <title>Complete genome sequence of Methylobacterium aquaticum strain 22A.</title>
        <authorList>
            <person name="Tani A."/>
            <person name="Ogura Y."/>
            <person name="Hayashi T."/>
        </authorList>
    </citation>
    <scope>NUCLEOTIDE SEQUENCE [LARGE SCALE GENOMIC DNA]</scope>
    <source>
        <strain evidence="3">MA-22A</strain>
        <plasmid evidence="3">Plasmid pMaq22A_1p DNA</plasmid>
    </source>
</reference>
<dbReference type="InterPro" id="IPR029058">
    <property type="entry name" value="AB_hydrolase_fold"/>
</dbReference>
<protein>
    <submittedName>
        <fullName evidence="2">Esterase</fullName>
    </submittedName>
</protein>
<feature type="chain" id="PRO_5002189296" evidence="1">
    <location>
        <begin position="27"/>
        <end position="429"/>
    </location>
</feature>
<name>A0A0C6FNT9_9HYPH</name>
<reference evidence="2 3" key="1">
    <citation type="journal article" date="2015" name="Genome Announc.">
        <title>Complete Genome Sequence of Methylobacterium aquaticum Strain 22A, Isolated from Racomitrium japonicum Moss.</title>
        <authorList>
            <person name="Tani A."/>
            <person name="Ogura Y."/>
            <person name="Hayashi T."/>
            <person name="Kimbara K."/>
        </authorList>
    </citation>
    <scope>NUCLEOTIDE SEQUENCE [LARGE SCALE GENOMIC DNA]</scope>
    <source>
        <strain evidence="2 3">MA-22A</strain>
        <plasmid evidence="3">Plasmid pMaq22A_1p DNA</plasmid>
    </source>
</reference>
<dbReference type="EMBL" id="AP014705">
    <property type="protein sequence ID" value="BAQ48772.1"/>
    <property type="molecule type" value="Genomic_DNA"/>
</dbReference>
<keyword evidence="2" id="KW-0614">Plasmid</keyword>
<dbReference type="KEGG" id="maqu:Maq22A_1p32265"/>
<dbReference type="Gene3D" id="3.40.50.1820">
    <property type="entry name" value="alpha/beta hydrolase"/>
    <property type="match status" value="1"/>
</dbReference>
<dbReference type="PANTHER" id="PTHR36513:SF1">
    <property type="entry name" value="TRANSMEMBRANE PROTEIN"/>
    <property type="match status" value="1"/>
</dbReference>
<sequence length="429" mass="45122">MVMGVLVRGRVVAGLLVLAAGLGACAGAPKGVLAPVAATVPGASTVDMLVATTRKTAANPGEMYSGDRGPELSYADITVSIPPDAVRTPGTVQWPKELPGNPATDFVTLKAETLDRPEAAARLRRNAARTGKRNVLVFVHGFNNRFEDAVYRFAQIVHDTRADVVPVLFTWPSRGSVLAYGYDRESTNYSRNALEGVLRRLAQNPEVGEVTVLAHSMGNWLVFESLRQMAIRDGRVAPKIRDVVLAAPDVDVDLAREAFRDMGPGRPRLSLFVSQDDNALAVSRLVWGGAGARLGAIDPTAEPYRTELARENIAVLNLTAMKGSDALNHGKFAGSPQLVALLGNRLAQGQTITDSRVGLSDRIVQITAGAAATVGTAAGLAVSAPVAVVDAQSRETYGEHLRSLGQGLGDTAEGAVDLATAPARALGGR</sequence>
<proteinExistence type="predicted"/>
<dbReference type="PATRIC" id="fig|270351.10.peg.5765"/>
<organism evidence="2 3">
    <name type="scientific">Methylobacterium aquaticum</name>
    <dbReference type="NCBI Taxonomy" id="270351"/>
    <lineage>
        <taxon>Bacteria</taxon>
        <taxon>Pseudomonadati</taxon>
        <taxon>Pseudomonadota</taxon>
        <taxon>Alphaproteobacteria</taxon>
        <taxon>Hyphomicrobiales</taxon>
        <taxon>Methylobacteriaceae</taxon>
        <taxon>Methylobacterium</taxon>
    </lineage>
</organism>
<evidence type="ECO:0000313" key="2">
    <source>
        <dbReference type="EMBL" id="BAQ48772.1"/>
    </source>
</evidence>